<keyword evidence="2" id="KW-1185">Reference proteome</keyword>
<proteinExistence type="predicted"/>
<dbReference type="EMBL" id="OX459937">
    <property type="protein sequence ID" value="CAI9152236.1"/>
    <property type="molecule type" value="Genomic_DNA"/>
</dbReference>
<dbReference type="Proteomes" id="UP001176941">
    <property type="component" value="Chromosome 1"/>
</dbReference>
<protein>
    <submittedName>
        <fullName evidence="1">Uncharacterized protein</fullName>
    </submittedName>
</protein>
<name>A0ABN8XXB3_RANTA</name>
<reference evidence="1" key="1">
    <citation type="submission" date="2023-04" db="EMBL/GenBank/DDBJ databases">
        <authorList>
            <consortium name="ELIXIR-Norway"/>
        </authorList>
    </citation>
    <scope>NUCLEOTIDE SEQUENCE [LARGE SCALE GENOMIC DNA]</scope>
</reference>
<evidence type="ECO:0000313" key="1">
    <source>
        <dbReference type="EMBL" id="CAI9152236.1"/>
    </source>
</evidence>
<evidence type="ECO:0000313" key="2">
    <source>
        <dbReference type="Proteomes" id="UP001176941"/>
    </source>
</evidence>
<gene>
    <name evidence="1" type="ORF">MRATA1EN1_LOCUS1198</name>
</gene>
<organism evidence="1 2">
    <name type="scientific">Rangifer tarandus platyrhynchus</name>
    <name type="common">Svalbard reindeer</name>
    <dbReference type="NCBI Taxonomy" id="3082113"/>
    <lineage>
        <taxon>Eukaryota</taxon>
        <taxon>Metazoa</taxon>
        <taxon>Chordata</taxon>
        <taxon>Craniata</taxon>
        <taxon>Vertebrata</taxon>
        <taxon>Euteleostomi</taxon>
        <taxon>Mammalia</taxon>
        <taxon>Eutheria</taxon>
        <taxon>Laurasiatheria</taxon>
        <taxon>Artiodactyla</taxon>
        <taxon>Ruminantia</taxon>
        <taxon>Pecora</taxon>
        <taxon>Cervidae</taxon>
        <taxon>Odocoileinae</taxon>
        <taxon>Rangifer</taxon>
    </lineage>
</organism>
<accession>A0ABN8XXB3</accession>
<sequence>MSELWGVPAASGAGFPVSCLSRRPVKWSKVVGTFYEDGTVFPFFQIPKTFQIRGSRGIAFGLEHGSPVFAETWACQLSPEASGSLCLAFSPSQAGWGGFCGHAVRIYRYPIAAHFLSLIFTRAHVGPSSLPADAENYKS</sequence>